<organism evidence="9 10">
    <name type="scientific">Belliella baltica (strain DSM 15883 / CIP 108006 / LMG 21964 / BA134)</name>
    <dbReference type="NCBI Taxonomy" id="866536"/>
    <lineage>
        <taxon>Bacteria</taxon>
        <taxon>Pseudomonadati</taxon>
        <taxon>Bacteroidota</taxon>
        <taxon>Cytophagia</taxon>
        <taxon>Cytophagales</taxon>
        <taxon>Cyclobacteriaceae</taxon>
        <taxon>Belliella</taxon>
    </lineage>
</organism>
<dbReference type="InterPro" id="IPR002549">
    <property type="entry name" value="AI-2E-like"/>
</dbReference>
<dbReference type="STRING" id="866536.Belba_3000"/>
<evidence type="ECO:0000313" key="10">
    <source>
        <dbReference type="Proteomes" id="UP000006050"/>
    </source>
</evidence>
<dbReference type="OrthoDB" id="9793390at2"/>
<evidence type="ECO:0000256" key="6">
    <source>
        <dbReference type="ARBA" id="ARBA00022989"/>
    </source>
</evidence>
<feature type="transmembrane region" description="Helical" evidence="8">
    <location>
        <begin position="32"/>
        <end position="50"/>
    </location>
</feature>
<evidence type="ECO:0000256" key="3">
    <source>
        <dbReference type="ARBA" id="ARBA00022448"/>
    </source>
</evidence>
<feature type="transmembrane region" description="Helical" evidence="8">
    <location>
        <begin position="62"/>
        <end position="82"/>
    </location>
</feature>
<dbReference type="AlphaFoldDB" id="I3Z8F1"/>
<sequence>MSSIDIKPIQKVAYSFLLFILIIVIMKEGSVILLPLVWGAFFAFALYPISNWLEEKRVPRSFSIAITLISITATAVALLYILTDQVVGLIKDIPEIRASFETKINSYLKEIERAIGLGSDIPLEFSFLSQKKLESALFGAGRSLVLVGIIPLFIFLMLYYRDFFVEFLKRRSSKESPSILNFIKDSGKVIQNYLFGMLIVTFIVSLMAGVVLYLLGVKYFLLFAVFVSVMNLIPFVGVFLSSLLLILYVLLTTDSLFYPLATMLLLWMIQLVENNLITPLVVGARVKVNAFAVILAILLGGYIWGISGMILFIPMVGLLKIIFERIPSLAAYGYLLGDDYPVVEKNENFFKKIFKRFSKKNDV</sequence>
<dbReference type="PANTHER" id="PTHR21716">
    <property type="entry name" value="TRANSMEMBRANE PROTEIN"/>
    <property type="match status" value="1"/>
</dbReference>
<reference evidence="10" key="1">
    <citation type="submission" date="2012-06" db="EMBL/GenBank/DDBJ databases">
        <title>The complete genome of Belliella baltica DSM 15883.</title>
        <authorList>
            <person name="Lucas S."/>
            <person name="Copeland A."/>
            <person name="Lapidus A."/>
            <person name="Goodwin L."/>
            <person name="Pitluck S."/>
            <person name="Peters L."/>
            <person name="Mikhailova N."/>
            <person name="Davenport K."/>
            <person name="Kyrpides N."/>
            <person name="Mavromatis K."/>
            <person name="Pagani I."/>
            <person name="Ivanova N."/>
            <person name="Ovchinnikova G."/>
            <person name="Zeytun A."/>
            <person name="Detter J.C."/>
            <person name="Han C."/>
            <person name="Land M."/>
            <person name="Hauser L."/>
            <person name="Markowitz V."/>
            <person name="Cheng J.-F."/>
            <person name="Hugenholtz P."/>
            <person name="Woyke T."/>
            <person name="Wu D."/>
            <person name="Tindall B."/>
            <person name="Pomrenke H."/>
            <person name="Brambilla E."/>
            <person name="Klenk H.-P."/>
            <person name="Eisen J.A."/>
        </authorList>
    </citation>
    <scope>NUCLEOTIDE SEQUENCE [LARGE SCALE GENOMIC DNA]</scope>
    <source>
        <strain evidence="10">DSM 15883 / CIP 108006 / LMG 21964 / BA134</strain>
    </source>
</reference>
<dbReference type="PANTHER" id="PTHR21716:SF53">
    <property type="entry name" value="PERMEASE PERM-RELATED"/>
    <property type="match status" value="1"/>
</dbReference>
<gene>
    <name evidence="9" type="ordered locus">Belba_3000</name>
</gene>
<evidence type="ECO:0000313" key="9">
    <source>
        <dbReference type="EMBL" id="AFL85519.1"/>
    </source>
</evidence>
<keyword evidence="4" id="KW-1003">Cell membrane</keyword>
<evidence type="ECO:0000256" key="5">
    <source>
        <dbReference type="ARBA" id="ARBA00022692"/>
    </source>
</evidence>
<feature type="transmembrane region" description="Helical" evidence="8">
    <location>
        <begin position="193"/>
        <end position="215"/>
    </location>
</feature>
<feature type="transmembrane region" description="Helical" evidence="8">
    <location>
        <begin position="9"/>
        <end position="26"/>
    </location>
</feature>
<keyword evidence="6 8" id="KW-1133">Transmembrane helix</keyword>
<protein>
    <submittedName>
        <fullName evidence="9">Putative permease</fullName>
    </submittedName>
</protein>
<dbReference type="Pfam" id="PF01594">
    <property type="entry name" value="AI-2E_transport"/>
    <property type="match status" value="1"/>
</dbReference>
<feature type="transmembrane region" description="Helical" evidence="8">
    <location>
        <begin position="136"/>
        <end position="160"/>
    </location>
</feature>
<evidence type="ECO:0000256" key="7">
    <source>
        <dbReference type="ARBA" id="ARBA00023136"/>
    </source>
</evidence>
<evidence type="ECO:0000256" key="8">
    <source>
        <dbReference type="SAM" id="Phobius"/>
    </source>
</evidence>
<dbReference type="GO" id="GO:0005886">
    <property type="term" value="C:plasma membrane"/>
    <property type="evidence" value="ECO:0007669"/>
    <property type="project" value="UniProtKB-SubCell"/>
</dbReference>
<dbReference type="EMBL" id="CP003281">
    <property type="protein sequence ID" value="AFL85519.1"/>
    <property type="molecule type" value="Genomic_DNA"/>
</dbReference>
<feature type="transmembrane region" description="Helical" evidence="8">
    <location>
        <begin position="256"/>
        <end position="272"/>
    </location>
</feature>
<dbReference type="Proteomes" id="UP000006050">
    <property type="component" value="Chromosome"/>
</dbReference>
<accession>I3Z8F1</accession>
<feature type="transmembrane region" description="Helical" evidence="8">
    <location>
        <begin position="292"/>
        <end position="319"/>
    </location>
</feature>
<evidence type="ECO:0000256" key="4">
    <source>
        <dbReference type="ARBA" id="ARBA00022475"/>
    </source>
</evidence>
<dbReference type="eggNOG" id="COG0628">
    <property type="taxonomic scope" value="Bacteria"/>
</dbReference>
<keyword evidence="5 8" id="KW-0812">Transmembrane</keyword>
<evidence type="ECO:0000256" key="2">
    <source>
        <dbReference type="ARBA" id="ARBA00009773"/>
    </source>
</evidence>
<proteinExistence type="inferred from homology"/>
<dbReference type="KEGG" id="bbd:Belba_3000"/>
<dbReference type="HOGENOM" id="CLU_031275_0_2_10"/>
<keyword evidence="3" id="KW-0813">Transport</keyword>
<comment type="subcellular location">
    <subcellularLocation>
        <location evidence="1">Cell membrane</location>
        <topology evidence="1">Multi-pass membrane protein</topology>
    </subcellularLocation>
</comment>
<comment type="similarity">
    <text evidence="2">Belongs to the autoinducer-2 exporter (AI-2E) (TC 2.A.86) family.</text>
</comment>
<name>I3Z8F1_BELBD</name>
<evidence type="ECO:0000256" key="1">
    <source>
        <dbReference type="ARBA" id="ARBA00004651"/>
    </source>
</evidence>
<keyword evidence="7 8" id="KW-0472">Membrane</keyword>
<feature type="transmembrane region" description="Helical" evidence="8">
    <location>
        <begin position="221"/>
        <end position="249"/>
    </location>
</feature>
<keyword evidence="10" id="KW-1185">Reference proteome</keyword>
<dbReference type="RefSeq" id="WP_014773466.1">
    <property type="nucleotide sequence ID" value="NC_018010.1"/>
</dbReference>